<name>A0ABQ9MXI1_HEVBR</name>
<gene>
    <name evidence="2" type="ORF">P3X46_007745</name>
</gene>
<keyword evidence="3" id="KW-1185">Reference proteome</keyword>
<proteinExistence type="predicted"/>
<evidence type="ECO:0000313" key="3">
    <source>
        <dbReference type="Proteomes" id="UP001174677"/>
    </source>
</evidence>
<comment type="caution">
    <text evidence="2">The sequence shown here is derived from an EMBL/GenBank/DDBJ whole genome shotgun (WGS) entry which is preliminary data.</text>
</comment>
<feature type="region of interest" description="Disordered" evidence="1">
    <location>
        <begin position="1"/>
        <end position="27"/>
    </location>
</feature>
<accession>A0ABQ9MXI1</accession>
<evidence type="ECO:0000256" key="1">
    <source>
        <dbReference type="SAM" id="MobiDB-lite"/>
    </source>
</evidence>
<feature type="compositionally biased region" description="Polar residues" evidence="1">
    <location>
        <begin position="1"/>
        <end position="24"/>
    </location>
</feature>
<dbReference type="EMBL" id="JARPOI010000004">
    <property type="protein sequence ID" value="KAJ9183951.1"/>
    <property type="molecule type" value="Genomic_DNA"/>
</dbReference>
<evidence type="ECO:0008006" key="4">
    <source>
        <dbReference type="Google" id="ProtNLM"/>
    </source>
</evidence>
<evidence type="ECO:0000313" key="2">
    <source>
        <dbReference type="EMBL" id="KAJ9183951.1"/>
    </source>
</evidence>
<dbReference type="Proteomes" id="UP001174677">
    <property type="component" value="Chromosome 4"/>
</dbReference>
<organism evidence="2 3">
    <name type="scientific">Hevea brasiliensis</name>
    <name type="common">Para rubber tree</name>
    <name type="synonym">Siphonia brasiliensis</name>
    <dbReference type="NCBI Taxonomy" id="3981"/>
    <lineage>
        <taxon>Eukaryota</taxon>
        <taxon>Viridiplantae</taxon>
        <taxon>Streptophyta</taxon>
        <taxon>Embryophyta</taxon>
        <taxon>Tracheophyta</taxon>
        <taxon>Spermatophyta</taxon>
        <taxon>Magnoliopsida</taxon>
        <taxon>eudicotyledons</taxon>
        <taxon>Gunneridae</taxon>
        <taxon>Pentapetalae</taxon>
        <taxon>rosids</taxon>
        <taxon>fabids</taxon>
        <taxon>Malpighiales</taxon>
        <taxon>Euphorbiaceae</taxon>
        <taxon>Crotonoideae</taxon>
        <taxon>Micrandreae</taxon>
        <taxon>Hevea</taxon>
    </lineage>
</organism>
<reference evidence="2" key="1">
    <citation type="journal article" date="2023" name="Plant Biotechnol. J.">
        <title>Chromosome-level wild Hevea brasiliensis genome provides new tools for genomic-assisted breeding and valuable loci to elevate rubber yield.</title>
        <authorList>
            <person name="Cheng H."/>
            <person name="Song X."/>
            <person name="Hu Y."/>
            <person name="Wu T."/>
            <person name="Yang Q."/>
            <person name="An Z."/>
            <person name="Feng S."/>
            <person name="Deng Z."/>
            <person name="Wu W."/>
            <person name="Zeng X."/>
            <person name="Tu M."/>
            <person name="Wang X."/>
            <person name="Huang H."/>
        </authorList>
    </citation>
    <scope>NUCLEOTIDE SEQUENCE</scope>
    <source>
        <strain evidence="2">MT/VB/25A 57/8</strain>
    </source>
</reference>
<protein>
    <recommendedName>
        <fullName evidence="4">RNase H type-1 domain-containing protein</fullName>
    </recommendedName>
</protein>
<sequence length="106" mass="11690">MTSFVQQSPRRNSVDNNGINSTQAWHPPPINTLKFSSHVAWKEGESNAAIAVVVRNHVGKVIDGAARLVHCSSPSSRRGDRQFSWRLPWEPTPSSLIGLRGSYLSP</sequence>